<evidence type="ECO:0000313" key="2">
    <source>
        <dbReference type="EMBL" id="AOT25121.1"/>
    </source>
</evidence>
<dbReference type="Proteomes" id="UP000221964">
    <property type="component" value="Segment"/>
</dbReference>
<keyword evidence="3" id="KW-1185">Reference proteome</keyword>
<sequence length="138" mass="15669">MRRDPHTGIAAVREEQRLGVMDFEIPEPFEVTHWTRPVIGKNPAGQTTFGEPVPRKRNVRGFEPAGEQEIRTAQLAGRQITELVMLTAHGDWPADSEVELWDGRRFEVNGPVRDYNLGPFDFEPGYAVDLRRVNDGET</sequence>
<evidence type="ECO:0000256" key="1">
    <source>
        <dbReference type="SAM" id="MobiDB-lite"/>
    </source>
</evidence>
<reference evidence="2 3" key="1">
    <citation type="submission" date="2016-07" db="EMBL/GenBank/DDBJ databases">
        <authorList>
            <person name="Reedoy K."/>
            <person name="Kasavan K."/>
            <person name="Gounden S."/>
            <person name="Phinius B."/>
            <person name="Wilson C.A."/>
            <person name="Venkatas J."/>
            <person name="Garlena R.A."/>
            <person name="Russell D.A."/>
            <person name="Bowman C.A."/>
            <person name="Rubin E."/>
            <person name="Larsen M.H."/>
            <person name="Guerrero C.A."/>
            <person name="Jacobs-Sera D."/>
            <person name="Hatfull G.F."/>
        </authorList>
    </citation>
    <scope>NUCLEOTIDE SEQUENCE [LARGE SCALE GENOMIC DNA]</scope>
</reference>
<dbReference type="EMBL" id="KX641265">
    <property type="protein sequence ID" value="AOT25121.1"/>
    <property type="molecule type" value="Genomic_DNA"/>
</dbReference>
<protein>
    <submittedName>
        <fullName evidence="2">Head-to-tail connector protein</fullName>
    </submittedName>
</protein>
<evidence type="ECO:0000313" key="3">
    <source>
        <dbReference type="Proteomes" id="UP000221964"/>
    </source>
</evidence>
<gene>
    <name evidence="2" type="primary">10</name>
    <name evidence="2" type="ORF">PBI_TAHEERA_10</name>
</gene>
<name>A0A1D8EVR8_9CAUD</name>
<dbReference type="GeneID" id="63925781"/>
<accession>A0A1D8EVR8</accession>
<dbReference type="RefSeq" id="YP_010051295.1">
    <property type="nucleotide sequence ID" value="NC_054440.1"/>
</dbReference>
<organism evidence="2 3">
    <name type="scientific">Mycobacterium phage Taheera</name>
    <dbReference type="NCBI Taxonomy" id="1897549"/>
    <lineage>
        <taxon>Viruses</taxon>
        <taxon>Duplodnaviria</taxon>
        <taxon>Heunggongvirae</taxon>
        <taxon>Uroviricota</taxon>
        <taxon>Caudoviricetes</taxon>
        <taxon>Gclasvirinae</taxon>
        <taxon>Liefievirus</taxon>
        <taxon>Liefievirus taheera</taxon>
    </lineage>
</organism>
<proteinExistence type="predicted"/>
<feature type="region of interest" description="Disordered" evidence="1">
    <location>
        <begin position="36"/>
        <end position="59"/>
    </location>
</feature>
<dbReference type="KEGG" id="vg:63925781"/>